<proteinExistence type="predicted"/>
<evidence type="ECO:0008006" key="4">
    <source>
        <dbReference type="Google" id="ProtNLM"/>
    </source>
</evidence>
<feature type="compositionally biased region" description="Polar residues" evidence="1">
    <location>
        <begin position="61"/>
        <end position="72"/>
    </location>
</feature>
<dbReference type="RefSeq" id="WP_253645403.1">
    <property type="nucleotide sequence ID" value="NZ_BAAAMO010000002.1"/>
</dbReference>
<dbReference type="Proteomes" id="UP001597068">
    <property type="component" value="Unassembled WGS sequence"/>
</dbReference>
<name>A0ABW3GAS2_9NOCA</name>
<comment type="caution">
    <text evidence="2">The sequence shown here is derived from an EMBL/GenBank/DDBJ whole genome shotgun (WGS) entry which is preliminary data.</text>
</comment>
<reference evidence="3" key="1">
    <citation type="journal article" date="2019" name="Int. J. Syst. Evol. Microbiol.">
        <title>The Global Catalogue of Microorganisms (GCM) 10K type strain sequencing project: providing services to taxonomists for standard genome sequencing and annotation.</title>
        <authorList>
            <consortium name="The Broad Institute Genomics Platform"/>
            <consortium name="The Broad Institute Genome Sequencing Center for Infectious Disease"/>
            <person name="Wu L."/>
            <person name="Ma J."/>
        </authorList>
    </citation>
    <scope>NUCLEOTIDE SEQUENCE [LARGE SCALE GENOMIC DNA]</scope>
    <source>
        <strain evidence="3">CCUG 50873</strain>
    </source>
</reference>
<sequence>MPRPTDRRGHPPTIGLATVAVGVLTLAACGSSTDPADPDRRSPAPTASATGQTGRAPAQRCATSPTRGTLTRPENTLRFTRGEAAVSVQRLPAPVPADRTPGATGTGTDIGCFVFERWGPPNPVVPVESVLLAFRGPGADGVLIDMSLADFVARPRVPAQIGVVVDGRHYQGTCTVETTDLGETRAAGVFVCPSAVLDDANPFAPDDDIAASDRSPEPETTSPPPVPGPGGLAIPATTAPMAPTPTEQTAAPSASFTGWFRVSG</sequence>
<evidence type="ECO:0000313" key="2">
    <source>
        <dbReference type="EMBL" id="MFD0926745.1"/>
    </source>
</evidence>
<evidence type="ECO:0000313" key="3">
    <source>
        <dbReference type="Proteomes" id="UP001597068"/>
    </source>
</evidence>
<keyword evidence="3" id="KW-1185">Reference proteome</keyword>
<feature type="region of interest" description="Disordered" evidence="1">
    <location>
        <begin position="30"/>
        <end position="72"/>
    </location>
</feature>
<dbReference type="EMBL" id="JBHTIL010000001">
    <property type="protein sequence ID" value="MFD0926745.1"/>
    <property type="molecule type" value="Genomic_DNA"/>
</dbReference>
<feature type="region of interest" description="Disordered" evidence="1">
    <location>
        <begin position="202"/>
        <end position="264"/>
    </location>
</feature>
<feature type="compositionally biased region" description="Low complexity" evidence="1">
    <location>
        <begin position="233"/>
        <end position="254"/>
    </location>
</feature>
<evidence type="ECO:0000256" key="1">
    <source>
        <dbReference type="SAM" id="MobiDB-lite"/>
    </source>
</evidence>
<gene>
    <name evidence="2" type="ORF">ACFQ04_13465</name>
</gene>
<organism evidence="2 3">
    <name type="scientific">Williamsia deligens</name>
    <dbReference type="NCBI Taxonomy" id="321325"/>
    <lineage>
        <taxon>Bacteria</taxon>
        <taxon>Bacillati</taxon>
        <taxon>Actinomycetota</taxon>
        <taxon>Actinomycetes</taxon>
        <taxon>Mycobacteriales</taxon>
        <taxon>Nocardiaceae</taxon>
        <taxon>Williamsia</taxon>
    </lineage>
</organism>
<dbReference type="PROSITE" id="PS51257">
    <property type="entry name" value="PROKAR_LIPOPROTEIN"/>
    <property type="match status" value="1"/>
</dbReference>
<accession>A0ABW3GAS2</accession>
<protein>
    <recommendedName>
        <fullName evidence="4">Lipoprotein</fullName>
    </recommendedName>
</protein>